<reference evidence="2 3" key="1">
    <citation type="submission" date="2018-10" db="EMBL/GenBank/DDBJ databases">
        <title>Butyricimonas faecalis sp. nov., isolated from human faeces and emended description of the genus Butyricimonas.</title>
        <authorList>
            <person name="Le Roy T."/>
            <person name="Van der Smissen P."/>
            <person name="Paquot A."/>
            <person name="Delzenne N."/>
            <person name="Muccioli G."/>
            <person name="Collet J.-F."/>
            <person name="Cani P.D."/>
        </authorList>
    </citation>
    <scope>NUCLEOTIDE SEQUENCE [LARGE SCALE GENOMIC DNA]</scope>
    <source>
        <strain evidence="2 3">H184</strain>
    </source>
</reference>
<dbReference type="SUPFAM" id="SSF54913">
    <property type="entry name" value="GlnB-like"/>
    <property type="match status" value="1"/>
</dbReference>
<dbReference type="InterPro" id="IPR011322">
    <property type="entry name" value="N-reg_PII-like_a/b"/>
</dbReference>
<dbReference type="Gene3D" id="3.30.70.790">
    <property type="entry name" value="UreE, C-terminal domain"/>
    <property type="match status" value="1"/>
</dbReference>
<evidence type="ECO:0000313" key="2">
    <source>
        <dbReference type="EMBL" id="AZS29251.1"/>
    </source>
</evidence>
<accession>A0A3S9VS06</accession>
<dbReference type="Pfam" id="PF09413">
    <property type="entry name" value="DUF2007"/>
    <property type="match status" value="1"/>
</dbReference>
<dbReference type="InterPro" id="IPR018551">
    <property type="entry name" value="DUF2007"/>
</dbReference>
<organism evidence="2 3">
    <name type="scientific">Butyricimonas faecalis</name>
    <dbReference type="NCBI Taxonomy" id="2093856"/>
    <lineage>
        <taxon>Bacteria</taxon>
        <taxon>Pseudomonadati</taxon>
        <taxon>Bacteroidota</taxon>
        <taxon>Bacteroidia</taxon>
        <taxon>Bacteroidales</taxon>
        <taxon>Odoribacteraceae</taxon>
        <taxon>Butyricimonas</taxon>
    </lineage>
</organism>
<name>A0A3S9VS06_9BACT</name>
<feature type="domain" description="DUF2007" evidence="1">
    <location>
        <begin position="4"/>
        <end position="64"/>
    </location>
</feature>
<dbReference type="OrthoDB" id="1467917at2"/>
<evidence type="ECO:0000313" key="3">
    <source>
        <dbReference type="Proteomes" id="UP000270673"/>
    </source>
</evidence>
<keyword evidence="3" id="KW-1185">Reference proteome</keyword>
<sequence>MENWVSVFTTTQELDAGIVKDLLDEAGFPAVILNQKDSSYKTFGDINVMVSRDNQEEAKKVIKDYYDRE</sequence>
<evidence type="ECO:0000259" key="1">
    <source>
        <dbReference type="Pfam" id="PF09413"/>
    </source>
</evidence>
<dbReference type="RefSeq" id="WP_106479998.1">
    <property type="nucleotide sequence ID" value="NZ_CP032819.1"/>
</dbReference>
<dbReference type="Proteomes" id="UP000270673">
    <property type="component" value="Chromosome"/>
</dbReference>
<proteinExistence type="predicted"/>
<protein>
    <submittedName>
        <fullName evidence="2">DUF2007 domain-containing protein</fullName>
    </submittedName>
</protein>
<dbReference type="AlphaFoldDB" id="A0A3S9VS06"/>
<dbReference type="KEGG" id="buy:D8S85_06545"/>
<gene>
    <name evidence="2" type="ORF">D8S85_06545</name>
</gene>
<dbReference type="EMBL" id="CP032819">
    <property type="protein sequence ID" value="AZS29251.1"/>
    <property type="molecule type" value="Genomic_DNA"/>
</dbReference>